<dbReference type="InterPro" id="IPR036397">
    <property type="entry name" value="RNaseH_sf"/>
</dbReference>
<sequence>MTVGKAEPNTSATLPEEEVFIKEKATRLPPHRPWDCTIELLPNAMPPKNPVYIYPLSLPESKAMDEYIKEALSFGFIWPSTSPAVAGFFFVEKKDGGLRLCIDYRGLNSFTVHYRYPLPLVPAALEQLQGAQIFTKLDLRSAYNLVRIWEGDEWKTLSCPMGSPMPQLCSSPWSMRYSETYSISVLLPTLMIFLSTLPCRRTTFVMSIRFSPARIYKLIRLKGLPTAWETAITLFQQVFCNYGLPEDIVSDRGPQFTSQVSRVFCTQLGINVSLTSGYHPQSHGQAERLNQEVGRFLRSYCSREQHRWSEFLSWAEYAQNTLNHSSTGLTPFQCILGYQPPLFPWSGEPSNVPTVDKWSRLSQDVWERAHVRLQRAVRRQHIQADQRRRPHTAYRVGQWVWLSTRNLRLWLLCCKLSPRFIGPFEIVRQVNPVSYRLWLPPTYRISPTFHVSLLKPAHGPQSYREEFLSPGAGLVVEHWEVFVEGGLCRVPSAVCTSKGNFS</sequence>
<proteinExistence type="predicted"/>
<dbReference type="SUPFAM" id="SSF56672">
    <property type="entry name" value="DNA/RNA polymerases"/>
    <property type="match status" value="1"/>
</dbReference>
<protein>
    <recommendedName>
        <fullName evidence="1">Integrase catalytic domain-containing protein</fullName>
    </recommendedName>
</protein>
<dbReference type="InterPro" id="IPR050951">
    <property type="entry name" value="Retrovirus_Pol_polyprotein"/>
</dbReference>
<dbReference type="CDD" id="cd01647">
    <property type="entry name" value="RT_LTR"/>
    <property type="match status" value="1"/>
</dbReference>
<dbReference type="Gene3D" id="3.30.70.270">
    <property type="match status" value="1"/>
</dbReference>
<dbReference type="InterPro" id="IPR056924">
    <property type="entry name" value="SH3_Tf2-1"/>
</dbReference>
<dbReference type="AlphaFoldDB" id="A0AAE0VGC3"/>
<dbReference type="PROSITE" id="PS50994">
    <property type="entry name" value="INTEGRASE"/>
    <property type="match status" value="1"/>
</dbReference>
<dbReference type="PANTHER" id="PTHR37984">
    <property type="entry name" value="PROTEIN CBG26694"/>
    <property type="match status" value="1"/>
</dbReference>
<keyword evidence="3" id="KW-1185">Reference proteome</keyword>
<reference evidence="2" key="1">
    <citation type="submission" date="2023-06" db="EMBL/GenBank/DDBJ databases">
        <title>Male Hemibagrus guttatus genome.</title>
        <authorList>
            <person name="Bian C."/>
        </authorList>
    </citation>
    <scope>NUCLEOTIDE SEQUENCE</scope>
    <source>
        <strain evidence="2">Male_cb2023</strain>
        <tissue evidence="2">Muscle</tissue>
    </source>
</reference>
<evidence type="ECO:0000259" key="1">
    <source>
        <dbReference type="PROSITE" id="PS50994"/>
    </source>
</evidence>
<dbReference type="Gene3D" id="3.30.420.10">
    <property type="entry name" value="Ribonuclease H-like superfamily/Ribonuclease H"/>
    <property type="match status" value="1"/>
</dbReference>
<dbReference type="Gene3D" id="3.10.10.10">
    <property type="entry name" value="HIV Type 1 Reverse Transcriptase, subunit A, domain 1"/>
    <property type="match status" value="1"/>
</dbReference>
<comment type="caution">
    <text evidence="2">The sequence shown here is derived from an EMBL/GenBank/DDBJ whole genome shotgun (WGS) entry which is preliminary data.</text>
</comment>
<dbReference type="Proteomes" id="UP001274896">
    <property type="component" value="Unassembled WGS sequence"/>
</dbReference>
<feature type="domain" description="Integrase catalytic" evidence="1">
    <location>
        <begin position="168"/>
        <end position="339"/>
    </location>
</feature>
<dbReference type="InterPro" id="IPR043128">
    <property type="entry name" value="Rev_trsase/Diguanyl_cyclase"/>
</dbReference>
<dbReference type="SUPFAM" id="SSF53098">
    <property type="entry name" value="Ribonuclease H-like"/>
    <property type="match status" value="1"/>
</dbReference>
<organism evidence="2 3">
    <name type="scientific">Hemibagrus guttatus</name>
    <dbReference type="NCBI Taxonomy" id="175788"/>
    <lineage>
        <taxon>Eukaryota</taxon>
        <taxon>Metazoa</taxon>
        <taxon>Chordata</taxon>
        <taxon>Craniata</taxon>
        <taxon>Vertebrata</taxon>
        <taxon>Euteleostomi</taxon>
        <taxon>Actinopterygii</taxon>
        <taxon>Neopterygii</taxon>
        <taxon>Teleostei</taxon>
        <taxon>Ostariophysi</taxon>
        <taxon>Siluriformes</taxon>
        <taxon>Bagridae</taxon>
        <taxon>Hemibagrus</taxon>
    </lineage>
</organism>
<dbReference type="GO" id="GO:0015074">
    <property type="term" value="P:DNA integration"/>
    <property type="evidence" value="ECO:0007669"/>
    <property type="project" value="InterPro"/>
</dbReference>
<dbReference type="InterPro" id="IPR012337">
    <property type="entry name" value="RNaseH-like_sf"/>
</dbReference>
<dbReference type="Pfam" id="PF24626">
    <property type="entry name" value="SH3_Tf2-1"/>
    <property type="match status" value="1"/>
</dbReference>
<evidence type="ECO:0000313" key="2">
    <source>
        <dbReference type="EMBL" id="KAK3557600.1"/>
    </source>
</evidence>
<dbReference type="PANTHER" id="PTHR37984:SF5">
    <property type="entry name" value="PROTEIN NYNRIN-LIKE"/>
    <property type="match status" value="1"/>
</dbReference>
<dbReference type="InterPro" id="IPR043502">
    <property type="entry name" value="DNA/RNA_pol_sf"/>
</dbReference>
<dbReference type="InterPro" id="IPR001584">
    <property type="entry name" value="Integrase_cat-core"/>
</dbReference>
<name>A0AAE0VGC3_9TELE</name>
<evidence type="ECO:0000313" key="3">
    <source>
        <dbReference type="Proteomes" id="UP001274896"/>
    </source>
</evidence>
<accession>A0AAE0VGC3</accession>
<gene>
    <name evidence="2" type="ORF">QTP70_030531</name>
</gene>
<dbReference type="EMBL" id="JAUCMX010000001">
    <property type="protein sequence ID" value="KAK3557600.1"/>
    <property type="molecule type" value="Genomic_DNA"/>
</dbReference>
<dbReference type="GO" id="GO:0003676">
    <property type="term" value="F:nucleic acid binding"/>
    <property type="evidence" value="ECO:0007669"/>
    <property type="project" value="InterPro"/>
</dbReference>